<evidence type="ECO:0000313" key="2">
    <source>
        <dbReference type="EMBL" id="MFC0523296.1"/>
    </source>
</evidence>
<keyword evidence="1" id="KW-0472">Membrane</keyword>
<organism evidence="2 3">
    <name type="scientific">Pontibacillus salicampi</name>
    <dbReference type="NCBI Taxonomy" id="1449801"/>
    <lineage>
        <taxon>Bacteria</taxon>
        <taxon>Bacillati</taxon>
        <taxon>Bacillota</taxon>
        <taxon>Bacilli</taxon>
        <taxon>Bacillales</taxon>
        <taxon>Bacillaceae</taxon>
        <taxon>Pontibacillus</taxon>
    </lineage>
</organism>
<proteinExistence type="predicted"/>
<evidence type="ECO:0000256" key="1">
    <source>
        <dbReference type="SAM" id="Phobius"/>
    </source>
</evidence>
<gene>
    <name evidence="2" type="ORF">ACFFGV_06835</name>
</gene>
<accession>A0ABV6LLK6</accession>
<keyword evidence="1" id="KW-0812">Transmembrane</keyword>
<dbReference type="RefSeq" id="WP_377345922.1">
    <property type="nucleotide sequence ID" value="NZ_JBHLTP010000004.1"/>
</dbReference>
<dbReference type="PANTHER" id="PTHR40078">
    <property type="entry name" value="INTEGRAL MEMBRANE PROTEIN-RELATED"/>
    <property type="match status" value="1"/>
</dbReference>
<feature type="transmembrane region" description="Helical" evidence="1">
    <location>
        <begin position="43"/>
        <end position="63"/>
    </location>
</feature>
<evidence type="ECO:0000313" key="3">
    <source>
        <dbReference type="Proteomes" id="UP001589836"/>
    </source>
</evidence>
<dbReference type="EMBL" id="JBHLTP010000004">
    <property type="protein sequence ID" value="MFC0523296.1"/>
    <property type="molecule type" value="Genomic_DNA"/>
</dbReference>
<dbReference type="Proteomes" id="UP001589836">
    <property type="component" value="Unassembled WGS sequence"/>
</dbReference>
<feature type="transmembrane region" description="Helical" evidence="1">
    <location>
        <begin position="102"/>
        <end position="121"/>
    </location>
</feature>
<comment type="caution">
    <text evidence="2">The sequence shown here is derived from an EMBL/GenBank/DDBJ whole genome shotgun (WGS) entry which is preliminary data.</text>
</comment>
<dbReference type="PANTHER" id="PTHR40078:SF1">
    <property type="entry name" value="INTEGRAL MEMBRANE PROTEIN"/>
    <property type="match status" value="1"/>
</dbReference>
<feature type="transmembrane region" description="Helical" evidence="1">
    <location>
        <begin position="5"/>
        <end position="23"/>
    </location>
</feature>
<protein>
    <submittedName>
        <fullName evidence="2">YitT family protein</fullName>
    </submittedName>
</protein>
<reference evidence="2 3" key="1">
    <citation type="submission" date="2024-09" db="EMBL/GenBank/DDBJ databases">
        <authorList>
            <person name="Sun Q."/>
            <person name="Mori K."/>
        </authorList>
    </citation>
    <scope>NUCLEOTIDE SEQUENCE [LARGE SCALE GENOMIC DNA]</scope>
    <source>
        <strain evidence="2 3">NCAIM B.02529</strain>
    </source>
</reference>
<feature type="transmembrane region" description="Helical" evidence="1">
    <location>
        <begin position="70"/>
        <end position="90"/>
    </location>
</feature>
<keyword evidence="1" id="KW-1133">Transmembrane helix</keyword>
<name>A0ABV6LLK6_9BACI</name>
<keyword evidence="3" id="KW-1185">Reference proteome</keyword>
<dbReference type="InterPro" id="IPR038750">
    <property type="entry name" value="YczE/YyaS-like"/>
</dbReference>
<dbReference type="Pfam" id="PF19700">
    <property type="entry name" value="DUF6198"/>
    <property type="match status" value="1"/>
</dbReference>
<sequence length="203" mass="22911">MNYVFYLLGMIVSSLGIICFIQADVGVGTTDSVAIGLSSHIPVTVGIGMMFIHIIVISLNTFLSKTRPELFVFVPILLRGVTVDFWNYIIPDLQLEFLLFRWLLLVVGLVLMGVGLGMYLHTSLPKIPVDDLIKTLMRKNHWSLRVNRIMYEFSLLFTGFILGGPIGIGTFVISLCLGPSIQFFYQRMENIRPLFNRDKAYGI</sequence>